<accession>A0ABV1DHZ3</accession>
<dbReference type="RefSeq" id="WP_148391404.1">
    <property type="nucleotide sequence ID" value="NZ_JBBMFP010000002.1"/>
</dbReference>
<dbReference type="Proteomes" id="UP001457898">
    <property type="component" value="Unassembled WGS sequence"/>
</dbReference>
<sequence>MNNMDEKMISPRVMVSIMRIEDEKKLEDVFEMLHIPIYYQCRGKGTAPTEIMDIFGLCGTTKLITIGILPKLMIKGALKLMEEKLLLRQKGRGIAVIVPLTGIQSPVLDVLNDEARSNIIKKLESEETKMKGTSEYTMILVSTASGYSEDVIEAAHKAGAKGGTVMKGRRRNSKHVSQYMGISLQDEQEFTMVIVPREKKAEIMTVISQSCGLKTPAHGMVLSIPVEDALGLE</sequence>
<keyword evidence="2" id="KW-1185">Reference proteome</keyword>
<reference evidence="1 2" key="1">
    <citation type="submission" date="2024-03" db="EMBL/GenBank/DDBJ databases">
        <title>Human intestinal bacterial collection.</title>
        <authorList>
            <person name="Pauvert C."/>
            <person name="Hitch T.C.A."/>
            <person name="Clavel T."/>
        </authorList>
    </citation>
    <scope>NUCLEOTIDE SEQUENCE [LARGE SCALE GENOMIC DNA]</scope>
    <source>
        <strain evidence="1 2">CLA-SR-H028</strain>
    </source>
</reference>
<evidence type="ECO:0000313" key="1">
    <source>
        <dbReference type="EMBL" id="MEQ2429985.1"/>
    </source>
</evidence>
<organism evidence="1 2">
    <name type="scientific">Blautia caccae</name>
    <dbReference type="NCBI Taxonomy" id="3133175"/>
    <lineage>
        <taxon>Bacteria</taxon>
        <taxon>Bacillati</taxon>
        <taxon>Bacillota</taxon>
        <taxon>Clostridia</taxon>
        <taxon>Lachnospirales</taxon>
        <taxon>Lachnospiraceae</taxon>
        <taxon>Blautia</taxon>
    </lineage>
</organism>
<evidence type="ECO:0000313" key="2">
    <source>
        <dbReference type="Proteomes" id="UP001457898"/>
    </source>
</evidence>
<dbReference type="Gene3D" id="3.30.70.120">
    <property type="match status" value="1"/>
</dbReference>
<name>A0ABV1DHZ3_9FIRM</name>
<dbReference type="SUPFAM" id="SSF54913">
    <property type="entry name" value="GlnB-like"/>
    <property type="match status" value="1"/>
</dbReference>
<gene>
    <name evidence="1" type="ORF">WMO65_03120</name>
</gene>
<protein>
    <submittedName>
        <fullName evidence="1">Transcriptional regulator</fullName>
    </submittedName>
</protein>
<dbReference type="InterPro" id="IPR011322">
    <property type="entry name" value="N-reg_PII-like_a/b"/>
</dbReference>
<comment type="caution">
    <text evidence="1">The sequence shown here is derived from an EMBL/GenBank/DDBJ whole genome shotgun (WGS) entry which is preliminary data.</text>
</comment>
<dbReference type="InterPro" id="IPR015867">
    <property type="entry name" value="N-reg_PII/ATP_PRibTrfase_C"/>
</dbReference>
<proteinExistence type="predicted"/>
<dbReference type="EMBL" id="JBBMFP010000002">
    <property type="protein sequence ID" value="MEQ2429985.1"/>
    <property type="molecule type" value="Genomic_DNA"/>
</dbReference>